<keyword evidence="2" id="KW-1185">Reference proteome</keyword>
<reference evidence="1" key="1">
    <citation type="submission" date="2023-04" db="EMBL/GenBank/DDBJ databases">
        <title>Ambrosiozyma monospora NBRC 10751.</title>
        <authorList>
            <person name="Ichikawa N."/>
            <person name="Sato H."/>
            <person name="Tonouchi N."/>
        </authorList>
    </citation>
    <scope>NUCLEOTIDE SEQUENCE</scope>
    <source>
        <strain evidence="1">NBRC 10751</strain>
    </source>
</reference>
<evidence type="ECO:0000313" key="2">
    <source>
        <dbReference type="Proteomes" id="UP001165064"/>
    </source>
</evidence>
<proteinExistence type="predicted"/>
<sequence length="579" mass="66556">MSWNDRRTSAINNRLPITALFLCLLLIIILQFTIIFKTESNNGIEVEVKSFTMESELKKSEFEFKQLTFDNFEDELDKHLDILNATAIFNDVNNVLKQKNTDLYPVGVSYLPVYIPEGTLLYHANRDGKTPSNITWAAMDYEFSYHYIDVPRVKPQNLHPTEKRDTKIPHIFTLEVKRPLDKLILLTGASASKLPTGEMDSQYLLAQVDVYEDFDEKQMISKICRWGQENGGLDGLVRLEVGFEVILCDVTDKLNVIHDLTLADTKKFIGFPTEEKLPTEQSEGEKQQSLVLDKFEAMAGFDNYLAGSRVYDSEKRILPDFSKLVTLLNRTYIDPDPYKRRIYNASNSTKEKVLTDLSHALKTPNDPSSSTNWQIITEGIVSKFGPMLVTFNSCFTNFEHVHHDTGLLGQELSSYTFNYIRRYISSTTYNFTTESRKLAVWDHAHPIKHLTTPVDHLIWSSIAMTQQHIVDVVYDTFLLSRDLLSTYNSGNSRHIVEPERIKKGQEQVRNLLDKLNWPLFYRCSQTCGFDEICFVPTWGPSRMNMLKNTAGLEIGGYKERARISKDLVCISYKDMMDNT</sequence>
<dbReference type="Proteomes" id="UP001165064">
    <property type="component" value="Unassembled WGS sequence"/>
</dbReference>
<accession>A0ACB5T1N7</accession>
<comment type="caution">
    <text evidence="1">The sequence shown here is derived from an EMBL/GenBank/DDBJ whole genome shotgun (WGS) entry which is preliminary data.</text>
</comment>
<protein>
    <submittedName>
        <fullName evidence="1">Unnamed protein product</fullName>
    </submittedName>
</protein>
<name>A0ACB5T1N7_AMBMO</name>
<dbReference type="EMBL" id="BSXS01002559">
    <property type="protein sequence ID" value="GME79346.1"/>
    <property type="molecule type" value="Genomic_DNA"/>
</dbReference>
<gene>
    <name evidence="1" type="ORF">Amon02_000389900</name>
</gene>
<organism evidence="1 2">
    <name type="scientific">Ambrosiozyma monospora</name>
    <name type="common">Yeast</name>
    <name type="synonym">Endomycopsis monosporus</name>
    <dbReference type="NCBI Taxonomy" id="43982"/>
    <lineage>
        <taxon>Eukaryota</taxon>
        <taxon>Fungi</taxon>
        <taxon>Dikarya</taxon>
        <taxon>Ascomycota</taxon>
        <taxon>Saccharomycotina</taxon>
        <taxon>Pichiomycetes</taxon>
        <taxon>Pichiales</taxon>
        <taxon>Pichiaceae</taxon>
        <taxon>Ambrosiozyma</taxon>
    </lineage>
</organism>
<evidence type="ECO:0000313" key="1">
    <source>
        <dbReference type="EMBL" id="GME79346.1"/>
    </source>
</evidence>